<dbReference type="InterPro" id="IPR051231">
    <property type="entry name" value="SOSS-B"/>
</dbReference>
<protein>
    <submittedName>
        <fullName evidence="4">Replication factor A1</fullName>
    </submittedName>
</protein>
<dbReference type="Pfam" id="PF01336">
    <property type="entry name" value="tRNA_anti-codon"/>
    <property type="match status" value="2"/>
</dbReference>
<feature type="compositionally biased region" description="Low complexity" evidence="2">
    <location>
        <begin position="441"/>
        <end position="462"/>
    </location>
</feature>
<dbReference type="SUPFAM" id="SSF50249">
    <property type="entry name" value="Nucleic acid-binding proteins"/>
    <property type="match status" value="3"/>
</dbReference>
<accession>A0A1M5K9W8</accession>
<dbReference type="GO" id="GO:0003677">
    <property type="term" value="F:DNA binding"/>
    <property type="evidence" value="ECO:0007669"/>
    <property type="project" value="UniProtKB-KW"/>
</dbReference>
<dbReference type="Gene3D" id="2.40.50.140">
    <property type="entry name" value="Nucleic acid-binding proteins"/>
    <property type="match status" value="3"/>
</dbReference>
<dbReference type="CDD" id="cd04491">
    <property type="entry name" value="SoSSB_OBF"/>
    <property type="match status" value="3"/>
</dbReference>
<sequence length="524" mass="55934">MTDEPRAATEDTVTETGTGRGDTGRTGTLMRETFLGQNTTMGAIEDVYDDLDADVPFEEFEAAVEQKVEDMGGLADEETAAMLIAHELRDEEVNSVADIEPGMDDVKFLAKVMTVGEVRTFERDGEDEDGHVLNVEVADESGRVTISLWDQVAVDAKENLQTGDVLRIMGRPKEGYSGLEVAVDKVEPDPDAEVDVDAVEQYRVEDLTMGASDVDLLGVILDTDTVRTFDRDDGSEGKVSNMTVGDETGRTRVTMWDDMAERVEELNPGETVEVVDGYVRERDGTLELHVGSRGAIETVDDDVEYVPDTTDIADLELDDVADIAGGVIETSEKRTFDRDDGSQGQVRNVRIKDETGEIRVALWGDKADRDIDLADRVAFTDVEIQDGWQDDLEASAGWRSSVSVLDHADNGSGGGSGGSESRDAGQGGLDSFGSSESGTPSDADGSGTAVADDGGADTTGADADADDGGVVEFTGTVVQAGDPIVLDDGTQTRSVETAAKLRLGEEVTVRGVERDGTIDADDVF</sequence>
<dbReference type="AlphaFoldDB" id="A0A1M5K9W8"/>
<dbReference type="PANTHER" id="PTHR13356:SF10">
    <property type="entry name" value="REPLICATION FACTOR-A PROTEIN 1"/>
    <property type="match status" value="1"/>
</dbReference>
<proteinExistence type="predicted"/>
<dbReference type="Proteomes" id="UP000184357">
    <property type="component" value="Unassembled WGS sequence"/>
</dbReference>
<dbReference type="InterPro" id="IPR012340">
    <property type="entry name" value="NA-bd_OB-fold"/>
</dbReference>
<feature type="region of interest" description="Disordered" evidence="2">
    <location>
        <begin position="1"/>
        <end position="27"/>
    </location>
</feature>
<dbReference type="EMBL" id="FQWV01000001">
    <property type="protein sequence ID" value="SHG49652.1"/>
    <property type="molecule type" value="Genomic_DNA"/>
</dbReference>
<feature type="region of interest" description="Disordered" evidence="2">
    <location>
        <begin position="405"/>
        <end position="468"/>
    </location>
</feature>
<dbReference type="InterPro" id="IPR004365">
    <property type="entry name" value="NA-bd_OB_tRNA"/>
</dbReference>
<dbReference type="GO" id="GO:0010212">
    <property type="term" value="P:response to ionizing radiation"/>
    <property type="evidence" value="ECO:0007669"/>
    <property type="project" value="TreeGrafter"/>
</dbReference>
<feature type="domain" description="OB" evidence="3">
    <location>
        <begin position="230"/>
        <end position="290"/>
    </location>
</feature>
<organism evidence="4 5">
    <name type="scientific">Halobaculum gomorrense</name>
    <dbReference type="NCBI Taxonomy" id="43928"/>
    <lineage>
        <taxon>Archaea</taxon>
        <taxon>Methanobacteriati</taxon>
        <taxon>Methanobacteriota</taxon>
        <taxon>Stenosarchaea group</taxon>
        <taxon>Halobacteria</taxon>
        <taxon>Halobacteriales</taxon>
        <taxon>Haloferacaceae</taxon>
        <taxon>Halobaculum</taxon>
    </lineage>
</organism>
<dbReference type="PANTHER" id="PTHR13356">
    <property type="entry name" value="OB FOLD NUCLEIC ACID BINDING PROTEIN-RELATED"/>
    <property type="match status" value="1"/>
</dbReference>
<evidence type="ECO:0000256" key="1">
    <source>
        <dbReference type="ARBA" id="ARBA00023125"/>
    </source>
</evidence>
<dbReference type="GO" id="GO:0000724">
    <property type="term" value="P:double-strand break repair via homologous recombination"/>
    <property type="evidence" value="ECO:0007669"/>
    <property type="project" value="TreeGrafter"/>
</dbReference>
<keyword evidence="1" id="KW-0238">DNA-binding</keyword>
<evidence type="ECO:0000313" key="5">
    <source>
        <dbReference type="Proteomes" id="UP000184357"/>
    </source>
</evidence>
<name>A0A1M5K9W8_9EURY</name>
<evidence type="ECO:0000259" key="3">
    <source>
        <dbReference type="Pfam" id="PF01336"/>
    </source>
</evidence>
<feature type="domain" description="OB" evidence="3">
    <location>
        <begin position="115"/>
        <end position="188"/>
    </location>
</feature>
<keyword evidence="5" id="KW-1185">Reference proteome</keyword>
<evidence type="ECO:0000256" key="2">
    <source>
        <dbReference type="SAM" id="MobiDB-lite"/>
    </source>
</evidence>
<reference evidence="4 5" key="1">
    <citation type="submission" date="2016-11" db="EMBL/GenBank/DDBJ databases">
        <authorList>
            <person name="Jaros S."/>
            <person name="Januszkiewicz K."/>
            <person name="Wedrychowicz H."/>
        </authorList>
    </citation>
    <scope>NUCLEOTIDE SEQUENCE [LARGE SCALE GENOMIC DNA]</scope>
    <source>
        <strain evidence="4 5">DSM 9297</strain>
    </source>
</reference>
<evidence type="ECO:0000313" key="4">
    <source>
        <dbReference type="EMBL" id="SHG49652.1"/>
    </source>
</evidence>
<dbReference type="NCBIfam" id="NF005551">
    <property type="entry name" value="PRK07211.1"/>
    <property type="match status" value="1"/>
</dbReference>
<dbReference type="STRING" id="43928.SAMN05443636_0432"/>
<gene>
    <name evidence="4" type="ORF">SAMN05443636_0432</name>
</gene>